<dbReference type="SUPFAM" id="SSF47413">
    <property type="entry name" value="lambda repressor-like DNA-binding domains"/>
    <property type="match status" value="1"/>
</dbReference>
<dbReference type="InterPro" id="IPR001387">
    <property type="entry name" value="Cro/C1-type_HTH"/>
</dbReference>
<feature type="compositionally biased region" description="Acidic residues" evidence="2">
    <location>
        <begin position="21"/>
        <end position="32"/>
    </location>
</feature>
<reference evidence="4 5" key="1">
    <citation type="submission" date="2018-11" db="EMBL/GenBank/DDBJ databases">
        <title>Genomic Encyclopedia of Type Strains, Phase IV (KMG-IV): sequencing the most valuable type-strain genomes for metagenomic binning, comparative biology and taxonomic classification.</title>
        <authorList>
            <person name="Goeker M."/>
        </authorList>
    </citation>
    <scope>NUCLEOTIDE SEQUENCE [LARGE SCALE GENOMIC DNA]</scope>
    <source>
        <strain evidence="4 5">DSM 5900</strain>
    </source>
</reference>
<dbReference type="InterPro" id="IPR050807">
    <property type="entry name" value="TransReg_Diox_bact_type"/>
</dbReference>
<dbReference type="Gene3D" id="1.10.260.40">
    <property type="entry name" value="lambda repressor-like DNA-binding domains"/>
    <property type="match status" value="1"/>
</dbReference>
<dbReference type="InterPro" id="IPR014710">
    <property type="entry name" value="RmlC-like_jellyroll"/>
</dbReference>
<dbReference type="CDD" id="cd02209">
    <property type="entry name" value="cupin_XRE_C"/>
    <property type="match status" value="1"/>
</dbReference>
<name>A0A3N1MC71_9PROT</name>
<dbReference type="PANTHER" id="PTHR46797:SF2">
    <property type="entry name" value="TRANSCRIPTIONAL REGULATOR"/>
    <property type="match status" value="1"/>
</dbReference>
<dbReference type="CDD" id="cd00093">
    <property type="entry name" value="HTH_XRE"/>
    <property type="match status" value="1"/>
</dbReference>
<dbReference type="Proteomes" id="UP000278222">
    <property type="component" value="Unassembled WGS sequence"/>
</dbReference>
<dbReference type="InterPro" id="IPR013096">
    <property type="entry name" value="Cupin_2"/>
</dbReference>
<dbReference type="GO" id="GO:0003700">
    <property type="term" value="F:DNA-binding transcription factor activity"/>
    <property type="evidence" value="ECO:0007669"/>
    <property type="project" value="TreeGrafter"/>
</dbReference>
<dbReference type="RefSeq" id="WP_123689641.1">
    <property type="nucleotide sequence ID" value="NZ_AP019700.1"/>
</dbReference>
<dbReference type="OrthoDB" id="9805356at2"/>
<organism evidence="4 5">
    <name type="scientific">Stella humosa</name>
    <dbReference type="NCBI Taxonomy" id="94"/>
    <lineage>
        <taxon>Bacteria</taxon>
        <taxon>Pseudomonadati</taxon>
        <taxon>Pseudomonadota</taxon>
        <taxon>Alphaproteobacteria</taxon>
        <taxon>Rhodospirillales</taxon>
        <taxon>Stellaceae</taxon>
        <taxon>Stella</taxon>
    </lineage>
</organism>
<dbReference type="InterPro" id="IPR010982">
    <property type="entry name" value="Lambda_DNA-bd_dom_sf"/>
</dbReference>
<evidence type="ECO:0000256" key="1">
    <source>
        <dbReference type="ARBA" id="ARBA00023125"/>
    </source>
</evidence>
<evidence type="ECO:0000256" key="2">
    <source>
        <dbReference type="SAM" id="MobiDB-lite"/>
    </source>
</evidence>
<dbReference type="Pfam" id="PF01381">
    <property type="entry name" value="HTH_3"/>
    <property type="match status" value="1"/>
</dbReference>
<dbReference type="SUPFAM" id="SSF51182">
    <property type="entry name" value="RmlC-like cupins"/>
    <property type="match status" value="1"/>
</dbReference>
<comment type="caution">
    <text evidence="4">The sequence shown here is derived from an EMBL/GenBank/DDBJ whole genome shotgun (WGS) entry which is preliminary data.</text>
</comment>
<keyword evidence="1" id="KW-0238">DNA-binding</keyword>
<protein>
    <submittedName>
        <fullName evidence="4">XRE family transcriptional regulator</fullName>
    </submittedName>
</protein>
<dbReference type="PROSITE" id="PS50943">
    <property type="entry name" value="HTH_CROC1"/>
    <property type="match status" value="1"/>
</dbReference>
<dbReference type="InterPro" id="IPR011051">
    <property type="entry name" value="RmlC_Cupin_sf"/>
</dbReference>
<feature type="domain" description="HTH cro/C1-type" evidence="3">
    <location>
        <begin position="45"/>
        <end position="99"/>
    </location>
</feature>
<dbReference type="PANTHER" id="PTHR46797">
    <property type="entry name" value="HTH-TYPE TRANSCRIPTIONAL REGULATOR"/>
    <property type="match status" value="1"/>
</dbReference>
<dbReference type="AlphaFoldDB" id="A0A3N1MC71"/>
<evidence type="ECO:0000259" key="3">
    <source>
        <dbReference type="PROSITE" id="PS50943"/>
    </source>
</evidence>
<accession>A0A3N1MC71</accession>
<dbReference type="EMBL" id="RJKX01000013">
    <property type="protein sequence ID" value="ROQ00350.1"/>
    <property type="molecule type" value="Genomic_DNA"/>
</dbReference>
<keyword evidence="5" id="KW-1185">Reference proteome</keyword>
<gene>
    <name evidence="4" type="ORF">EDC65_2146</name>
</gene>
<feature type="compositionally biased region" description="Basic and acidic residues" evidence="2">
    <location>
        <begin position="1"/>
        <end position="10"/>
    </location>
</feature>
<dbReference type="GO" id="GO:0005829">
    <property type="term" value="C:cytosol"/>
    <property type="evidence" value="ECO:0007669"/>
    <property type="project" value="TreeGrafter"/>
</dbReference>
<dbReference type="SMART" id="SM00530">
    <property type="entry name" value="HTH_XRE"/>
    <property type="match status" value="1"/>
</dbReference>
<feature type="region of interest" description="Disordered" evidence="2">
    <location>
        <begin position="1"/>
        <end position="41"/>
    </location>
</feature>
<sequence>MKQDVKERGPAARKNRAVDADMPDEGAPEETEALVPPPPGIGAHLRRIRKERGYPLTRLAEAAGVSIGLISQIERGLTSPSVRSLRQICGALGLPLSSVFQTTEQPQPTDGGRVMRPVARRILDLSYKGVIKQMLTPADPSTLEMMFVHVAPGGSSGPDYYTHRGIECGMVMAGQLELWIDQKRHLLEQNDSFRFHSDIPHRFANPGRIEAVVLWVTSTVGA</sequence>
<dbReference type="Pfam" id="PF07883">
    <property type="entry name" value="Cupin_2"/>
    <property type="match status" value="1"/>
</dbReference>
<dbReference type="GO" id="GO:0003677">
    <property type="term" value="F:DNA binding"/>
    <property type="evidence" value="ECO:0007669"/>
    <property type="project" value="UniProtKB-KW"/>
</dbReference>
<evidence type="ECO:0000313" key="4">
    <source>
        <dbReference type="EMBL" id="ROQ00350.1"/>
    </source>
</evidence>
<dbReference type="Gene3D" id="2.60.120.10">
    <property type="entry name" value="Jelly Rolls"/>
    <property type="match status" value="1"/>
</dbReference>
<proteinExistence type="predicted"/>
<evidence type="ECO:0000313" key="5">
    <source>
        <dbReference type="Proteomes" id="UP000278222"/>
    </source>
</evidence>